<evidence type="ECO:0000259" key="2">
    <source>
        <dbReference type="Pfam" id="PF13002"/>
    </source>
</evidence>
<keyword evidence="4" id="KW-1185">Reference proteome</keyword>
<dbReference type="InterPro" id="IPR050357">
    <property type="entry name" value="Arrestin_domain-protein"/>
</dbReference>
<dbReference type="GeneID" id="73378044"/>
<dbReference type="PANTHER" id="PTHR11188:SF76">
    <property type="entry name" value="PROTEIN LDB19"/>
    <property type="match status" value="1"/>
</dbReference>
<dbReference type="Pfam" id="PF13002">
    <property type="entry name" value="LDB19"/>
    <property type="match status" value="1"/>
</dbReference>
<dbReference type="GO" id="GO:0031625">
    <property type="term" value="F:ubiquitin protein ligase binding"/>
    <property type="evidence" value="ECO:0007669"/>
    <property type="project" value="TreeGrafter"/>
</dbReference>
<accession>A0AAI9T1C5</accession>
<evidence type="ECO:0000256" key="1">
    <source>
        <dbReference type="SAM" id="MobiDB-lite"/>
    </source>
</evidence>
<feature type="compositionally biased region" description="Polar residues" evidence="1">
    <location>
        <begin position="680"/>
        <end position="698"/>
    </location>
</feature>
<feature type="compositionally biased region" description="Low complexity" evidence="1">
    <location>
        <begin position="574"/>
        <end position="612"/>
    </location>
</feature>
<dbReference type="GO" id="GO:0030674">
    <property type="term" value="F:protein-macromolecule adaptor activity"/>
    <property type="evidence" value="ECO:0007669"/>
    <property type="project" value="TreeGrafter"/>
</dbReference>
<dbReference type="Proteomes" id="UP001202479">
    <property type="component" value="Unassembled WGS sequence"/>
</dbReference>
<reference evidence="3" key="1">
    <citation type="journal article" date="2022" name="DNA Res.">
        <title>Genome analysis of five recently described species of the CUG-Ser clade uncovers Candida theae as a new hybrid lineage with pathogenic potential in the Candida parapsilosis species complex.</title>
        <authorList>
            <person name="Mixao V."/>
            <person name="Del Olmo V."/>
            <person name="Hegedusova E."/>
            <person name="Saus E."/>
            <person name="Pryszcz L."/>
            <person name="Cillingova A."/>
            <person name="Nosek J."/>
            <person name="Gabaldon T."/>
        </authorList>
    </citation>
    <scope>NUCLEOTIDE SEQUENCE</scope>
    <source>
        <strain evidence="3">CBS 10844</strain>
    </source>
</reference>
<protein>
    <submittedName>
        <fullName evidence="3">LDB19</fullName>
    </submittedName>
</protein>
<evidence type="ECO:0000313" key="3">
    <source>
        <dbReference type="EMBL" id="KAI3406822.2"/>
    </source>
</evidence>
<feature type="compositionally biased region" description="Low complexity" evidence="1">
    <location>
        <begin position="18"/>
        <end position="50"/>
    </location>
</feature>
<dbReference type="AlphaFoldDB" id="A0AAI9T1C5"/>
<dbReference type="GO" id="GO:0005829">
    <property type="term" value="C:cytosol"/>
    <property type="evidence" value="ECO:0007669"/>
    <property type="project" value="TreeGrafter"/>
</dbReference>
<feature type="region of interest" description="Disordered" evidence="1">
    <location>
        <begin position="15"/>
        <end position="50"/>
    </location>
</feature>
<feature type="region of interest" description="Disordered" evidence="1">
    <location>
        <begin position="416"/>
        <end position="439"/>
    </location>
</feature>
<dbReference type="Gene3D" id="2.60.40.640">
    <property type="match status" value="1"/>
</dbReference>
<evidence type="ECO:0000313" key="4">
    <source>
        <dbReference type="Proteomes" id="UP001202479"/>
    </source>
</evidence>
<dbReference type="InterPro" id="IPR024391">
    <property type="entry name" value="LDB19_N"/>
</dbReference>
<comment type="caution">
    <text evidence="3">The sequence shown here is derived from an EMBL/GenBank/DDBJ whole genome shotgun (WGS) entry which is preliminary data.</text>
</comment>
<dbReference type="GO" id="GO:0070086">
    <property type="term" value="P:ubiquitin-dependent endocytosis"/>
    <property type="evidence" value="ECO:0007669"/>
    <property type="project" value="TreeGrafter"/>
</dbReference>
<name>A0AAI9T1C5_9ASCO</name>
<sequence length="741" mass="79750">MVLFSKVLNLTTDKHQSLPKVSPTSSSRSSTCNISPVCSRSSTSSSITPTKSTISQAFKIKKPSLLPSSNTPSPKADYSVIIKLESPPIILYGTPTESTGSILSGLLRLVTVSNVKIETVTLSLVQTIKYTKPFVLPNSSTVANCRDCVFKTEVLARWDVLTTPTDFPSGNHAYPFSHLLPGSLPPTSKLGSSHSQSFIKYDLIAEVVTTNPANSKKLVLPINVSRSTLRGPDRNSLRIFPPTEVTATAVLPNVIYPKSTFPIELRLDNMASPCLLRRWRMKKLSWRIEESVKVKAYVCNSHIKKLKTLEEALQKNPPKKEKSSGMHHSTIQTNISLLSNSSTQLLSSSSSASSSAAAAAAAAATTTQGSSLLSENGLHDSEPVDDEDAGLHDYEETIHNGPLQAHRTFIEDFGGTTAGASESVGSEAVTPQVSVASQQRQTEDLTKHIFLEETRTVSYGDIKSGWKSDFSGSGKIEIVANISAHKFSTGSNNHIVEASTSDHLKLNASDFKTGANVSCDIDDPNLGVFVNHTLVIEIVVAEEVVHQVDARQKMAMNGLRPARSNTRGGHISRRSSSSGSAYARTNNNNNNNNDTTTTTVTSSSAAASIADADSPRLTPVTSQSSQSQHIQMGVPTGAARVLRMQFKLPVTERSGLGIAWDDEVPPTYEDIRALSPPHYQDQNSSTDLPTPPTTACTSTDRHTPNIFYGRGDTPLAGSFSPMSPHGVSLDELVDNIQELSI</sequence>
<feature type="compositionally biased region" description="Polar residues" evidence="1">
    <location>
        <begin position="418"/>
        <end position="439"/>
    </location>
</feature>
<organism evidence="3 4">
    <name type="scientific">Candida oxycetoniae</name>
    <dbReference type="NCBI Taxonomy" id="497107"/>
    <lineage>
        <taxon>Eukaryota</taxon>
        <taxon>Fungi</taxon>
        <taxon>Dikarya</taxon>
        <taxon>Ascomycota</taxon>
        <taxon>Saccharomycotina</taxon>
        <taxon>Pichiomycetes</taxon>
        <taxon>Debaryomycetaceae</taxon>
        <taxon>Candida/Lodderomyces clade</taxon>
        <taxon>Candida</taxon>
    </lineage>
</organism>
<dbReference type="InterPro" id="IPR014752">
    <property type="entry name" value="Arrestin-like_C"/>
</dbReference>
<feature type="region of interest" description="Disordered" evidence="1">
    <location>
        <begin position="556"/>
        <end position="631"/>
    </location>
</feature>
<gene>
    <name evidence="3" type="ORF">KGF56_000427</name>
</gene>
<feature type="region of interest" description="Disordered" evidence="1">
    <location>
        <begin position="677"/>
        <end position="704"/>
    </location>
</feature>
<feature type="domain" description="LDB19 N-terminal" evidence="2">
    <location>
        <begin position="120"/>
        <end position="305"/>
    </location>
</feature>
<dbReference type="RefSeq" id="XP_049182567.1">
    <property type="nucleotide sequence ID" value="XM_049325672.1"/>
</dbReference>
<dbReference type="EMBL" id="JAHUZD010000021">
    <property type="protein sequence ID" value="KAI3406822.2"/>
    <property type="molecule type" value="Genomic_DNA"/>
</dbReference>
<dbReference type="PANTHER" id="PTHR11188">
    <property type="entry name" value="ARRESTIN DOMAIN CONTAINING PROTEIN"/>
    <property type="match status" value="1"/>
</dbReference>
<feature type="compositionally biased region" description="Polar residues" evidence="1">
    <location>
        <begin position="619"/>
        <end position="630"/>
    </location>
</feature>
<dbReference type="GO" id="GO:0005886">
    <property type="term" value="C:plasma membrane"/>
    <property type="evidence" value="ECO:0007669"/>
    <property type="project" value="TreeGrafter"/>
</dbReference>
<proteinExistence type="predicted"/>